<evidence type="ECO:0000313" key="1">
    <source>
        <dbReference type="EMBL" id="CAF9928072.1"/>
    </source>
</evidence>
<sequence length="554" mass="60725">MLNITTEIAALTALIGSSTAQALILGNRGAAGLVWGSMSNFGAMSAIKGCVAAATPAWLRETFGLRSKEIDGALGVALALDGKSSHHKCPATSACGIACNVARDYKGLPDQPLAQSEASQTSCQDIYVFDKSITGLLEVIPDEETKDSFYVNSILPDLYRREIAARIVWKDWMGIIASTLKLAEVALLWKDGASALCLISGCSWAYFFSISVAFQATGLSRNISGKGDDRDLDLLAGQIPTPVKAGGQCKILLGAPQNVRHSSLWRMAWAFGSLVLTTSVVAAYLTLSSQNQRIFVEWTGFQILWLALRSAFYHFSEDTDSVLQNPILQKRTWNGLSRPLKARIRGLVQALSLYQMHVHPRGFYCYDEDERIIRETYNPKARFTLPARTGDGEPTSVYISAVLGDTMLSSSCFITGRKFAPFDQYDTCVVIFTTSEGEIAIPSARVATGSPPPRDHNIETGYELLLPPRGGTSRAKDDTSWWYWIPCEGDQWLEIHTTEMHILGKREAKIMTGDAITKHLTSGELYVSISEVAQVDEIVSNSRLGFEAVQRLLQ</sequence>
<dbReference type="AlphaFoldDB" id="A0A8H3IHC5"/>
<comment type="caution">
    <text evidence="1">The sequence shown here is derived from an EMBL/GenBank/DDBJ whole genome shotgun (WGS) entry which is preliminary data.</text>
</comment>
<dbReference type="EMBL" id="CAJPDS010000046">
    <property type="protein sequence ID" value="CAF9928072.1"/>
    <property type="molecule type" value="Genomic_DNA"/>
</dbReference>
<gene>
    <name evidence="1" type="ORF">HETSPECPRED_006745</name>
</gene>
<dbReference type="Proteomes" id="UP000664521">
    <property type="component" value="Unassembled WGS sequence"/>
</dbReference>
<name>A0A8H3IHC5_9LECA</name>
<organism evidence="1 2">
    <name type="scientific">Heterodermia speciosa</name>
    <dbReference type="NCBI Taxonomy" id="116794"/>
    <lineage>
        <taxon>Eukaryota</taxon>
        <taxon>Fungi</taxon>
        <taxon>Dikarya</taxon>
        <taxon>Ascomycota</taxon>
        <taxon>Pezizomycotina</taxon>
        <taxon>Lecanoromycetes</taxon>
        <taxon>OSLEUM clade</taxon>
        <taxon>Lecanoromycetidae</taxon>
        <taxon>Caliciales</taxon>
        <taxon>Physciaceae</taxon>
        <taxon>Heterodermia</taxon>
    </lineage>
</organism>
<reference evidence="1" key="1">
    <citation type="submission" date="2021-03" db="EMBL/GenBank/DDBJ databases">
        <authorList>
            <person name="Tagirdzhanova G."/>
        </authorList>
    </citation>
    <scope>NUCLEOTIDE SEQUENCE</scope>
</reference>
<proteinExistence type="predicted"/>
<evidence type="ECO:0000313" key="2">
    <source>
        <dbReference type="Proteomes" id="UP000664521"/>
    </source>
</evidence>
<accession>A0A8H3IHC5</accession>
<keyword evidence="2" id="KW-1185">Reference proteome</keyword>
<protein>
    <submittedName>
        <fullName evidence="1">Uncharacterized protein</fullName>
    </submittedName>
</protein>
<dbReference type="OrthoDB" id="3024632at2759"/>